<reference evidence="1" key="3">
    <citation type="submission" date="2017-05" db="EMBL/GenBank/DDBJ databases">
        <authorList>
            <person name="Munson-Mcgee J.H."/>
        </authorList>
    </citation>
    <scope>NUCLEOTIDE SEQUENCE</scope>
    <source>
        <strain evidence="1">SCGC AB-777_F03</strain>
    </source>
</reference>
<reference evidence="2" key="1">
    <citation type="journal article" date="2015" name="Appl. Environ. Microbiol.">
        <title>Nanoarchaeota, Their Sulfolobales Host, and Nanoarchaeota Virus Distribution across Yellowstone National Park Hot Springs.</title>
        <authorList>
            <person name="Munson-McGee J.H."/>
            <person name="Field E.K."/>
            <person name="Bateson M."/>
            <person name="Rooney C."/>
            <person name="Stepanauskas R."/>
            <person name="Young M.J."/>
        </authorList>
    </citation>
    <scope>NUCLEOTIDE SEQUENCE [LARGE SCALE GENOMIC DNA]</scope>
    <source>
        <strain evidence="2">SCGC AB-777_F03</strain>
    </source>
</reference>
<dbReference type="EMBL" id="QEFP01000010">
    <property type="protein sequence ID" value="PVU68477.1"/>
    <property type="molecule type" value="Genomic_DNA"/>
</dbReference>
<accession>A0A2T9WKW8</accession>
<dbReference type="EMBL" id="QEFP02000001">
    <property type="protein sequence ID" value="MCC5446808.1"/>
    <property type="molecule type" value="Genomic_DNA"/>
</dbReference>
<protein>
    <submittedName>
        <fullName evidence="2">Uncharacterized protein</fullName>
    </submittedName>
</protein>
<sequence>MKLQSQLVSYLLLGLIVVGLSMGIYEWGIPLIQKSQIRSTINDIQSQLTSLAETIPSVVQSRGSQTVTLNLPEGSLNIYNNLIQYSFQSPAIYYNPSISVIPINYNYYTYIPCNVNNSISIPSSGYNSIQLCGIPDLIVKVNSSNIIIQDVNNNTLILPLANTNNVITQYFDFNIEVQNNNVLFIPQYNTGIAGSSYYPECLLSATQLSGVIQYQVACRPMYNPQNRQCEWIIIEPTGETSTTTNGNSINVNLQYNGLNIINNPNSTVCNQLVYYYVQASIV</sequence>
<dbReference type="AlphaFoldDB" id="A0A2T9WKW8"/>
<reference evidence="1" key="4">
    <citation type="submission" date="2021-11" db="EMBL/GenBank/DDBJ databases">
        <authorList>
            <person name="Munson-Mcgee J."/>
            <person name="Field E."/>
            <person name="Bateson M."/>
            <person name="Rooney C."/>
            <person name="Stepanauskas R."/>
            <person name="Young M."/>
        </authorList>
    </citation>
    <scope>NUCLEOTIDE SEQUENCE</scope>
    <source>
        <strain evidence="1">SCGC AB-777_F03</strain>
    </source>
</reference>
<dbReference type="Proteomes" id="UP000245509">
    <property type="component" value="Unassembled WGS sequence"/>
</dbReference>
<name>A0A2T9WKW8_NANST</name>
<dbReference type="RefSeq" id="WP_228615026.1">
    <property type="nucleotide sequence ID" value="NZ_QEFP02000001.1"/>
</dbReference>
<reference evidence="2" key="2">
    <citation type="submission" date="2017-05" db="EMBL/GenBank/DDBJ databases">
        <authorList>
            <person name="Song R."/>
            <person name="Chenine A.L."/>
            <person name="Ruprecht R.M."/>
        </authorList>
    </citation>
    <scope>NUCLEOTIDE SEQUENCE</scope>
    <source>
        <strain evidence="2">SCGC AB-777_F03</strain>
    </source>
</reference>
<evidence type="ECO:0000313" key="1">
    <source>
        <dbReference type="EMBL" id="MCC5446808.1"/>
    </source>
</evidence>
<gene>
    <name evidence="1" type="ORF">DDW03_000080</name>
    <name evidence="2" type="ORF">DDW03_02270</name>
</gene>
<comment type="caution">
    <text evidence="2">The sequence shown here is derived from an EMBL/GenBank/DDBJ whole genome shotgun (WGS) entry which is preliminary data.</text>
</comment>
<proteinExistence type="predicted"/>
<evidence type="ECO:0000313" key="2">
    <source>
        <dbReference type="EMBL" id="PVU68477.1"/>
    </source>
</evidence>
<organism evidence="2">
    <name type="scientific">Nanobsidianus stetteri</name>
    <dbReference type="NCBI Taxonomy" id="1294122"/>
    <lineage>
        <taxon>Archaea</taxon>
        <taxon>Nanobdellota</taxon>
        <taxon>Candidatus Nanoarchaeia</taxon>
        <taxon>Nanoarchaeales</taxon>
        <taxon>Nanopusillaceae</taxon>
        <taxon>Candidatus Nanobsidianus</taxon>
    </lineage>
</organism>